<gene>
    <name evidence="2" type="ordered locus">Tmz1t_0025</name>
</gene>
<feature type="region of interest" description="Disordered" evidence="1">
    <location>
        <begin position="253"/>
        <end position="286"/>
    </location>
</feature>
<sequence>MPNFLPLKLPGRTSAYRLSNADLLDIVADATHGMSAKLDLFVGTGLGIGSLDSPEYRARMVETAEASTIYSQLQQMRDYAYEGHFPDFLFNFGDTIHDVMAFAYAQIRPFDYMNEFYGVPTGGDIERLKILLTKFYARWKLDVPAEIEASWDFVRDFAEQMGLSSSRFALVEIALLANMTERSVRNSARSSEPPSRRLMVKRDGHYLYVEREEATRWLAGRRGFIPSLLPEGFPDSVFRSAFEKLGIEMNALTAEGDKDDRLRSEDSARTKTPITQHPFDTKGDPQ</sequence>
<dbReference type="RefSeq" id="WP_012584183.1">
    <property type="nucleotide sequence ID" value="NC_011662.2"/>
</dbReference>
<accession>C4ZID4</accession>
<dbReference type="AlphaFoldDB" id="C4ZID4"/>
<reference evidence="3" key="1">
    <citation type="submission" date="2009-05" db="EMBL/GenBank/DDBJ databases">
        <title>Complete sequence of chromosome of Thauera sp. MZ1T.</title>
        <authorList>
            <consortium name="US DOE Joint Genome Institute"/>
            <person name="Lucas S."/>
            <person name="Copeland A."/>
            <person name="Lapidus A."/>
            <person name="Glavina del Rio T."/>
            <person name="Dalin E."/>
            <person name="Tice H."/>
            <person name="Bruce D."/>
            <person name="Goodwin L."/>
            <person name="Pitluck S."/>
            <person name="Sims D."/>
            <person name="Brettin T."/>
            <person name="Detter J.C."/>
            <person name="Han C."/>
            <person name="Larimer F."/>
            <person name="Land M."/>
            <person name="Hauser L."/>
            <person name="Kyrpides N."/>
            <person name="Mikhailova N."/>
            <person name="Sayler G.S."/>
        </authorList>
    </citation>
    <scope>NUCLEOTIDE SEQUENCE [LARGE SCALE GENOMIC DNA]</scope>
    <source>
        <strain evidence="3">MZ1T</strain>
    </source>
</reference>
<dbReference type="OrthoDB" id="8897108at2"/>
<protein>
    <submittedName>
        <fullName evidence="2">Uncharacterized protein</fullName>
    </submittedName>
</protein>
<dbReference type="STRING" id="85643.Tmz1t_0025"/>
<dbReference type="HOGENOM" id="CLU_972984_0_0_4"/>
<keyword evidence="3" id="KW-1185">Reference proteome</keyword>
<proteinExistence type="predicted"/>
<evidence type="ECO:0000256" key="1">
    <source>
        <dbReference type="SAM" id="MobiDB-lite"/>
    </source>
</evidence>
<dbReference type="KEGG" id="tmz:Tmz1t_0025"/>
<dbReference type="EMBL" id="CP001281">
    <property type="protein sequence ID" value="ACK52828.1"/>
    <property type="molecule type" value="Genomic_DNA"/>
</dbReference>
<dbReference type="Proteomes" id="UP000002186">
    <property type="component" value="Chromosome"/>
</dbReference>
<name>C4ZID4_THASP</name>
<organism evidence="2 3">
    <name type="scientific">Thauera aminoaromatica</name>
    <dbReference type="NCBI Taxonomy" id="164330"/>
    <lineage>
        <taxon>Bacteria</taxon>
        <taxon>Pseudomonadati</taxon>
        <taxon>Pseudomonadota</taxon>
        <taxon>Betaproteobacteria</taxon>
        <taxon>Rhodocyclales</taxon>
        <taxon>Zoogloeaceae</taxon>
        <taxon>Thauera</taxon>
    </lineage>
</organism>
<reference evidence="2 3" key="2">
    <citation type="journal article" date="2012" name="Stand. Genomic Sci.">
        <title>Complete genome sequence of Thauera aminoaromatica strain MZ1T.</title>
        <authorList>
            <person name="Jiang K."/>
            <person name="Sanseverino J."/>
            <person name="Chauhan A."/>
            <person name="Lucas S."/>
            <person name="Copeland A."/>
            <person name="Lapidus A."/>
            <person name="Del Rio T.G."/>
            <person name="Dalin E."/>
            <person name="Tice H."/>
            <person name="Bruce D."/>
            <person name="Goodwin L."/>
            <person name="Pitluck S."/>
            <person name="Sims D."/>
            <person name="Brettin T."/>
            <person name="Detter J.C."/>
            <person name="Han C."/>
            <person name="Chang Y.J."/>
            <person name="Larimer F."/>
            <person name="Land M."/>
            <person name="Hauser L."/>
            <person name="Kyrpides N.C."/>
            <person name="Mikhailova N."/>
            <person name="Moser S."/>
            <person name="Jegier P."/>
            <person name="Close D."/>
            <person name="Debruyn J.M."/>
            <person name="Wang Y."/>
            <person name="Layton A.C."/>
            <person name="Allen M.S."/>
            <person name="Sayler G.S."/>
        </authorList>
    </citation>
    <scope>NUCLEOTIDE SEQUENCE [LARGE SCALE GENOMIC DNA]</scope>
    <source>
        <strain evidence="2 3">MZ1T</strain>
    </source>
</reference>
<feature type="compositionally biased region" description="Basic and acidic residues" evidence="1">
    <location>
        <begin position="255"/>
        <end position="269"/>
    </location>
</feature>
<dbReference type="eggNOG" id="ENOG5033K1F">
    <property type="taxonomic scope" value="Bacteria"/>
</dbReference>
<evidence type="ECO:0000313" key="3">
    <source>
        <dbReference type="Proteomes" id="UP000002186"/>
    </source>
</evidence>
<evidence type="ECO:0000313" key="2">
    <source>
        <dbReference type="EMBL" id="ACK52828.1"/>
    </source>
</evidence>